<keyword evidence="3" id="KW-1185">Reference proteome</keyword>
<dbReference type="InterPro" id="IPR021647">
    <property type="entry name" value="CusF_Ec"/>
</dbReference>
<name>A0A5J6WZX8_9GAMM</name>
<reference evidence="2 3" key="1">
    <citation type="submission" date="2019-05" db="EMBL/GenBank/DDBJ databases">
        <title>OXA-830, a novel chromosomally encoded expanded-spectrum class D beta-lactamase in Aeromonas simiae.</title>
        <authorList>
            <person name="Zhou W."/>
            <person name="Chen Q."/>
        </authorList>
    </citation>
    <scope>NUCLEOTIDE SEQUENCE [LARGE SCALE GENOMIC DNA]</scope>
    <source>
        <strain evidence="2 3">A6</strain>
    </source>
</reference>
<sequence>MDGMNHQAMNHQAMPAMDHAAMSEPASGEVRKIEGNKVTLKHGPLKALGMPGMTMTFEAADPAELTGLKVGDKVHFTPRSEGGKLVAVGISKS</sequence>
<dbReference type="InterPro" id="IPR042230">
    <property type="entry name" value="CusF_sf"/>
</dbReference>
<gene>
    <name evidence="2" type="ORF">FE240_18345</name>
</gene>
<dbReference type="Gene3D" id="2.40.50.320">
    <property type="entry name" value="Copper binding periplasmic protein CusF"/>
    <property type="match status" value="1"/>
</dbReference>
<evidence type="ECO:0000313" key="2">
    <source>
        <dbReference type="EMBL" id="QFI56789.1"/>
    </source>
</evidence>
<dbReference type="AlphaFoldDB" id="A0A5J6WZX8"/>
<dbReference type="Pfam" id="PF11604">
    <property type="entry name" value="CusF_Ec"/>
    <property type="match status" value="1"/>
</dbReference>
<proteinExistence type="predicted"/>
<dbReference type="Proteomes" id="UP000594034">
    <property type="component" value="Chromosome"/>
</dbReference>
<protein>
    <submittedName>
        <fullName evidence="2">RND transporter</fullName>
    </submittedName>
</protein>
<accession>A0A5J6WZX8</accession>
<dbReference type="OrthoDB" id="5771277at2"/>
<dbReference type="KEGG" id="asim:FE240_18345"/>
<feature type="region of interest" description="Disordered" evidence="1">
    <location>
        <begin position="1"/>
        <end position="37"/>
    </location>
</feature>
<evidence type="ECO:0000313" key="3">
    <source>
        <dbReference type="Proteomes" id="UP000594034"/>
    </source>
</evidence>
<organism evidence="2 3">
    <name type="scientific">Aeromonas simiae</name>
    <dbReference type="NCBI Taxonomy" id="218936"/>
    <lineage>
        <taxon>Bacteria</taxon>
        <taxon>Pseudomonadati</taxon>
        <taxon>Pseudomonadota</taxon>
        <taxon>Gammaproteobacteria</taxon>
        <taxon>Aeromonadales</taxon>
        <taxon>Aeromonadaceae</taxon>
        <taxon>Aeromonas</taxon>
    </lineage>
</organism>
<dbReference type="EMBL" id="CP040449">
    <property type="protein sequence ID" value="QFI56789.1"/>
    <property type="molecule type" value="Genomic_DNA"/>
</dbReference>
<evidence type="ECO:0000256" key="1">
    <source>
        <dbReference type="SAM" id="MobiDB-lite"/>
    </source>
</evidence>